<gene>
    <name evidence="1" type="ORF">PENSTE_c023G08894</name>
</gene>
<name>A0A1V6SRR2_9EURO</name>
<reference evidence="2" key="1">
    <citation type="journal article" date="2017" name="Nat. Microbiol.">
        <title>Global analysis of biosynthetic gene clusters reveals vast potential of secondary metabolite production in Penicillium species.</title>
        <authorList>
            <person name="Nielsen J.C."/>
            <person name="Grijseels S."/>
            <person name="Prigent S."/>
            <person name="Ji B."/>
            <person name="Dainat J."/>
            <person name="Nielsen K.F."/>
            <person name="Frisvad J.C."/>
            <person name="Workman M."/>
            <person name="Nielsen J."/>
        </authorList>
    </citation>
    <scope>NUCLEOTIDE SEQUENCE [LARGE SCALE GENOMIC DNA]</scope>
    <source>
        <strain evidence="2">IBT 24891</strain>
    </source>
</reference>
<dbReference type="Proteomes" id="UP000191285">
    <property type="component" value="Unassembled WGS sequence"/>
</dbReference>
<evidence type="ECO:0000313" key="1">
    <source>
        <dbReference type="EMBL" id="OQE16731.1"/>
    </source>
</evidence>
<evidence type="ECO:0000313" key="2">
    <source>
        <dbReference type="Proteomes" id="UP000191285"/>
    </source>
</evidence>
<accession>A0A1V6SRR2</accession>
<organism evidence="1 2">
    <name type="scientific">Penicillium steckii</name>
    <dbReference type="NCBI Taxonomy" id="303698"/>
    <lineage>
        <taxon>Eukaryota</taxon>
        <taxon>Fungi</taxon>
        <taxon>Dikarya</taxon>
        <taxon>Ascomycota</taxon>
        <taxon>Pezizomycotina</taxon>
        <taxon>Eurotiomycetes</taxon>
        <taxon>Eurotiomycetidae</taxon>
        <taxon>Eurotiales</taxon>
        <taxon>Aspergillaceae</taxon>
        <taxon>Penicillium</taxon>
    </lineage>
</organism>
<comment type="caution">
    <text evidence="1">The sequence shown here is derived from an EMBL/GenBank/DDBJ whole genome shotgun (WGS) entry which is preliminary data.</text>
</comment>
<keyword evidence="2" id="KW-1185">Reference proteome</keyword>
<sequence>MSIEILKSVLIDELQGTRPDLLVSLNALSTQCPEPSVTDPSKGPPMGIVTGFGKENASIINGHPLPGENDKRSDITPIMFRSFC</sequence>
<dbReference type="AlphaFoldDB" id="A0A1V6SRR2"/>
<dbReference type="EMBL" id="MLKD01000023">
    <property type="protein sequence ID" value="OQE16731.1"/>
    <property type="molecule type" value="Genomic_DNA"/>
</dbReference>
<protein>
    <submittedName>
        <fullName evidence="1">Uncharacterized protein</fullName>
    </submittedName>
</protein>
<proteinExistence type="predicted"/>